<accession>A0ABQ1WEL4</accession>
<protein>
    <recommendedName>
        <fullName evidence="4">Lipoprotein</fullName>
    </recommendedName>
</protein>
<reference evidence="3" key="1">
    <citation type="journal article" date="2019" name="Int. J. Syst. Evol. Microbiol.">
        <title>The Global Catalogue of Microorganisms (GCM) 10K type strain sequencing project: providing services to taxonomists for standard genome sequencing and annotation.</title>
        <authorList>
            <consortium name="The Broad Institute Genomics Platform"/>
            <consortium name="The Broad Institute Genome Sequencing Center for Infectious Disease"/>
            <person name="Wu L."/>
            <person name="Ma J."/>
        </authorList>
    </citation>
    <scope>NUCLEOTIDE SEQUENCE [LARGE SCALE GENOMIC DNA]</scope>
    <source>
        <strain evidence="3">CGMCC 1.12749</strain>
    </source>
</reference>
<gene>
    <name evidence="2" type="ORF">GCM10011323_32990</name>
</gene>
<feature type="chain" id="PRO_5045715338" description="Lipoprotein" evidence="1">
    <location>
        <begin position="23"/>
        <end position="151"/>
    </location>
</feature>
<dbReference type="RefSeq" id="WP_188502642.1">
    <property type="nucleotide sequence ID" value="NZ_BMFP01000007.1"/>
</dbReference>
<keyword evidence="1" id="KW-0732">Signal</keyword>
<name>A0ABQ1WEL4_9BACT</name>
<dbReference type="Proteomes" id="UP000634043">
    <property type="component" value="Unassembled WGS sequence"/>
</dbReference>
<feature type="signal peptide" evidence="1">
    <location>
        <begin position="1"/>
        <end position="22"/>
    </location>
</feature>
<proteinExistence type="predicted"/>
<keyword evidence="3" id="KW-1185">Reference proteome</keyword>
<evidence type="ECO:0000256" key="1">
    <source>
        <dbReference type="SAM" id="SignalP"/>
    </source>
</evidence>
<comment type="caution">
    <text evidence="2">The sequence shown here is derived from an EMBL/GenBank/DDBJ whole genome shotgun (WGS) entry which is preliminary data.</text>
</comment>
<organism evidence="2 3">
    <name type="scientific">Pontibacter amylolyticus</name>
    <dbReference type="NCBI Taxonomy" id="1424080"/>
    <lineage>
        <taxon>Bacteria</taxon>
        <taxon>Pseudomonadati</taxon>
        <taxon>Bacteroidota</taxon>
        <taxon>Cytophagia</taxon>
        <taxon>Cytophagales</taxon>
        <taxon>Hymenobacteraceae</taxon>
        <taxon>Pontibacter</taxon>
    </lineage>
</organism>
<dbReference type="PROSITE" id="PS51257">
    <property type="entry name" value="PROKAR_LIPOPROTEIN"/>
    <property type="match status" value="1"/>
</dbReference>
<evidence type="ECO:0000313" key="3">
    <source>
        <dbReference type="Proteomes" id="UP000634043"/>
    </source>
</evidence>
<dbReference type="EMBL" id="BMFP01000007">
    <property type="protein sequence ID" value="GGG26803.1"/>
    <property type="molecule type" value="Genomic_DNA"/>
</dbReference>
<evidence type="ECO:0008006" key="4">
    <source>
        <dbReference type="Google" id="ProtNLM"/>
    </source>
</evidence>
<sequence>MKTKKILVVLLIGVLSACSPKAAEKVGSTTTVENKSIDWEVYETASSVQKDEINVELLQGEWSAYKGVYKFGEHLNAMKLEKPFIIEVKDDTYRRNKNSDFAEFAVNQNIITQKKDSKTETGIINKLTENELTITWKDGENYTRYYYEKSK</sequence>
<evidence type="ECO:0000313" key="2">
    <source>
        <dbReference type="EMBL" id="GGG26803.1"/>
    </source>
</evidence>